<sequence length="101" mass="10979">GDARAVPREHAARGVARQDPGGAPGLWAVAQAPRACPGRSRLQLSLLLPFAAARTWYPAHHPRAARSAQAQAGPPRSVALLRRRPLRQAQRDRAVREQTQV</sequence>
<name>A0A6J4PBK0_9ACTN</name>
<evidence type="ECO:0000256" key="1">
    <source>
        <dbReference type="SAM" id="MobiDB-lite"/>
    </source>
</evidence>
<feature type="compositionally biased region" description="Basic and acidic residues" evidence="1">
    <location>
        <begin position="89"/>
        <end position="101"/>
    </location>
</feature>
<dbReference type="AlphaFoldDB" id="A0A6J4PBK0"/>
<reference evidence="2" key="1">
    <citation type="submission" date="2020-02" db="EMBL/GenBank/DDBJ databases">
        <authorList>
            <person name="Meier V. D."/>
        </authorList>
    </citation>
    <scope>NUCLEOTIDE SEQUENCE</scope>
    <source>
        <strain evidence="2">AVDCRST_MAG82</strain>
    </source>
</reference>
<protein>
    <submittedName>
        <fullName evidence="2">Uncharacterized protein</fullName>
    </submittedName>
</protein>
<feature type="region of interest" description="Disordered" evidence="1">
    <location>
        <begin position="1"/>
        <end position="24"/>
    </location>
</feature>
<feature type="non-terminal residue" evidence="2">
    <location>
        <position position="101"/>
    </location>
</feature>
<evidence type="ECO:0000313" key="2">
    <source>
        <dbReference type="EMBL" id="CAA9411195.1"/>
    </source>
</evidence>
<feature type="region of interest" description="Disordered" evidence="1">
    <location>
        <begin position="61"/>
        <end position="101"/>
    </location>
</feature>
<accession>A0A6J4PBK0</accession>
<organism evidence="2">
    <name type="scientific">uncultured Rubrobacteraceae bacterium</name>
    <dbReference type="NCBI Taxonomy" id="349277"/>
    <lineage>
        <taxon>Bacteria</taxon>
        <taxon>Bacillati</taxon>
        <taxon>Actinomycetota</taxon>
        <taxon>Rubrobacteria</taxon>
        <taxon>Rubrobacterales</taxon>
        <taxon>Rubrobacteraceae</taxon>
        <taxon>environmental samples</taxon>
    </lineage>
</organism>
<feature type="non-terminal residue" evidence="2">
    <location>
        <position position="1"/>
    </location>
</feature>
<dbReference type="EMBL" id="CADCVA010000104">
    <property type="protein sequence ID" value="CAA9411195.1"/>
    <property type="molecule type" value="Genomic_DNA"/>
</dbReference>
<gene>
    <name evidence="2" type="ORF">AVDCRST_MAG82-802</name>
</gene>
<proteinExistence type="predicted"/>
<feature type="compositionally biased region" description="Basic and acidic residues" evidence="1">
    <location>
        <begin position="1"/>
        <end position="12"/>
    </location>
</feature>